<dbReference type="CDD" id="cd08494">
    <property type="entry name" value="PBP2_NikA_DppA_OppA_like_6"/>
    <property type="match status" value="1"/>
</dbReference>
<proteinExistence type="predicted"/>
<dbReference type="Pfam" id="PF00496">
    <property type="entry name" value="SBP_bac_5"/>
    <property type="match status" value="1"/>
</dbReference>
<feature type="chain" id="PRO_5039404598" description="Solute-binding protein family 5 domain-containing protein" evidence="2">
    <location>
        <begin position="27"/>
        <end position="500"/>
    </location>
</feature>
<dbReference type="InterPro" id="IPR030678">
    <property type="entry name" value="Peptide/Ni-bd"/>
</dbReference>
<dbReference type="SUPFAM" id="SSF53850">
    <property type="entry name" value="Periplasmic binding protein-like II"/>
    <property type="match status" value="1"/>
</dbReference>
<evidence type="ECO:0000256" key="2">
    <source>
        <dbReference type="SAM" id="SignalP"/>
    </source>
</evidence>
<dbReference type="GO" id="GO:0043190">
    <property type="term" value="C:ATP-binding cassette (ABC) transporter complex"/>
    <property type="evidence" value="ECO:0007669"/>
    <property type="project" value="InterPro"/>
</dbReference>
<evidence type="ECO:0000256" key="1">
    <source>
        <dbReference type="ARBA" id="ARBA00022729"/>
    </source>
</evidence>
<dbReference type="PANTHER" id="PTHR30290">
    <property type="entry name" value="PERIPLASMIC BINDING COMPONENT OF ABC TRANSPORTER"/>
    <property type="match status" value="1"/>
</dbReference>
<evidence type="ECO:0000313" key="4">
    <source>
        <dbReference type="EMBL" id="EPD32724.1"/>
    </source>
</evidence>
<dbReference type="HOGENOM" id="CLU_017028_7_3_11"/>
<feature type="domain" description="Solute-binding protein family 5" evidence="3">
    <location>
        <begin position="74"/>
        <end position="407"/>
    </location>
</feature>
<name>S2WYD3_9ACTN</name>
<dbReference type="AlphaFoldDB" id="S2WYD3"/>
<keyword evidence="1 2" id="KW-0732">Signal</keyword>
<protein>
    <recommendedName>
        <fullName evidence="3">Solute-binding protein family 5 domain-containing protein</fullName>
    </recommendedName>
</protein>
<keyword evidence="5" id="KW-1185">Reference proteome</keyword>
<dbReference type="InterPro" id="IPR000914">
    <property type="entry name" value="SBP_5_dom"/>
</dbReference>
<sequence length="500" mass="55131">MFRKALVCLVALLLVLSGCGSNSNVAPQDRVLIVGTHTTPSTLDLSANDAAAISEALLYNVYQTLVRTDDQGQLQKLLASDYQISSDRKTYTFTLRPGAKFSSGAPVNAEAVVKSINYIINDENTSKTRKKEMAVVDSVEAKDSDTVEFKLKRPSNFWLYSMAGPAGVIYDPAALDSGDLATQPVGSGPYKLDTWLQGEEIRLIRDPGYWGTPARVAGVNFKYFADPNAMNNAMASGSIDIIRNVTAPQALGQFENNDQYKVLEGYTNGEVVLGMNQQREPLKDLRVRQAINYAIDRQALLDAVWAGKGTLIGSMVPPFEPWFEDLSDAYPYNPEKAKELLAEAGYGDGLTLTMRVPTLPYATDSAAYISSVLSQVGITLNIEQLEFPARWIDEVMVKSNYDLTIVSHVEPRDIVRFATPDYYWHFDNEELRQVMAQADQSPEPEQIELLKKAARIISDQAGADFLWLLPNLVVTKTEIVGISSNATNLSFDLTNVAINE</sequence>
<reference evidence="4 5" key="1">
    <citation type="submission" date="2013-04" db="EMBL/GenBank/DDBJ databases">
        <title>The Genome Sequence of Propionimicrobium lymphophilum ACS-093-V-SCH5.</title>
        <authorList>
            <consortium name="The Broad Institute Genomics Platform"/>
            <person name="Earl A."/>
            <person name="Ward D."/>
            <person name="Feldgarden M."/>
            <person name="Gevers D."/>
            <person name="Saerens B."/>
            <person name="Vaneechoutte M."/>
            <person name="Walker B."/>
            <person name="Young S."/>
            <person name="Zeng Q."/>
            <person name="Gargeya S."/>
            <person name="Fitzgerald M."/>
            <person name="Haas B."/>
            <person name="Abouelleil A."/>
            <person name="Allen A.W."/>
            <person name="Alvarado L."/>
            <person name="Arachchi H.M."/>
            <person name="Berlin A.M."/>
            <person name="Chapman S.B."/>
            <person name="Gainer-Dewar J."/>
            <person name="Goldberg J."/>
            <person name="Griggs A."/>
            <person name="Gujja S."/>
            <person name="Hansen M."/>
            <person name="Howarth C."/>
            <person name="Imamovic A."/>
            <person name="Ireland A."/>
            <person name="Larimer J."/>
            <person name="McCowan C."/>
            <person name="Murphy C."/>
            <person name="Pearson M."/>
            <person name="Poon T.W."/>
            <person name="Priest M."/>
            <person name="Roberts A."/>
            <person name="Saif S."/>
            <person name="Shea T."/>
            <person name="Sisk P."/>
            <person name="Sykes S."/>
            <person name="Wortman J."/>
            <person name="Nusbaum C."/>
            <person name="Birren B."/>
        </authorList>
    </citation>
    <scope>NUCLEOTIDE SEQUENCE [LARGE SCALE GENOMIC DNA]</scope>
    <source>
        <strain evidence="4 5">ACS-093-V-SCH5</strain>
    </source>
</reference>
<dbReference type="PANTHER" id="PTHR30290:SF38">
    <property type="entry name" value="D,D-DIPEPTIDE-BINDING PERIPLASMIC PROTEIN DDPA-RELATED"/>
    <property type="match status" value="1"/>
</dbReference>
<dbReference type="STRING" id="883161.HMPREF9306_01424"/>
<evidence type="ECO:0000259" key="3">
    <source>
        <dbReference type="Pfam" id="PF00496"/>
    </source>
</evidence>
<dbReference type="InterPro" id="IPR039424">
    <property type="entry name" value="SBP_5"/>
</dbReference>
<dbReference type="PROSITE" id="PS51257">
    <property type="entry name" value="PROKAR_LIPOPROTEIN"/>
    <property type="match status" value="1"/>
</dbReference>
<accession>S2WYD3</accession>
<dbReference type="RefSeq" id="WP_016456251.1">
    <property type="nucleotide sequence ID" value="NZ_KE150269.1"/>
</dbReference>
<dbReference type="PIRSF" id="PIRSF002741">
    <property type="entry name" value="MppA"/>
    <property type="match status" value="1"/>
</dbReference>
<dbReference type="EMBL" id="AGZR01000008">
    <property type="protein sequence ID" value="EPD32724.1"/>
    <property type="molecule type" value="Genomic_DNA"/>
</dbReference>
<feature type="signal peptide" evidence="2">
    <location>
        <begin position="1"/>
        <end position="26"/>
    </location>
</feature>
<dbReference type="Gene3D" id="3.90.76.10">
    <property type="entry name" value="Dipeptide-binding Protein, Domain 1"/>
    <property type="match status" value="1"/>
</dbReference>
<dbReference type="PATRIC" id="fig|883161.3.peg.1417"/>
<dbReference type="Proteomes" id="UP000014417">
    <property type="component" value="Unassembled WGS sequence"/>
</dbReference>
<gene>
    <name evidence="4" type="ORF">HMPREF9306_01424</name>
</gene>
<organism evidence="4 5">
    <name type="scientific">Propionimicrobium lymphophilum ACS-093-V-SCH5</name>
    <dbReference type="NCBI Taxonomy" id="883161"/>
    <lineage>
        <taxon>Bacteria</taxon>
        <taxon>Bacillati</taxon>
        <taxon>Actinomycetota</taxon>
        <taxon>Actinomycetes</taxon>
        <taxon>Propionibacteriales</taxon>
        <taxon>Propionibacteriaceae</taxon>
        <taxon>Propionimicrobium</taxon>
    </lineage>
</organism>
<dbReference type="GO" id="GO:1904680">
    <property type="term" value="F:peptide transmembrane transporter activity"/>
    <property type="evidence" value="ECO:0007669"/>
    <property type="project" value="TreeGrafter"/>
</dbReference>
<evidence type="ECO:0000313" key="5">
    <source>
        <dbReference type="Proteomes" id="UP000014417"/>
    </source>
</evidence>
<dbReference type="Gene3D" id="3.40.190.10">
    <property type="entry name" value="Periplasmic binding protein-like II"/>
    <property type="match status" value="1"/>
</dbReference>
<dbReference type="Gene3D" id="3.10.105.10">
    <property type="entry name" value="Dipeptide-binding Protein, Domain 3"/>
    <property type="match status" value="1"/>
</dbReference>
<comment type="caution">
    <text evidence="4">The sequence shown here is derived from an EMBL/GenBank/DDBJ whole genome shotgun (WGS) entry which is preliminary data.</text>
</comment>
<dbReference type="GO" id="GO:0015833">
    <property type="term" value="P:peptide transport"/>
    <property type="evidence" value="ECO:0007669"/>
    <property type="project" value="TreeGrafter"/>
</dbReference>
<dbReference type="GO" id="GO:0042597">
    <property type="term" value="C:periplasmic space"/>
    <property type="evidence" value="ECO:0007669"/>
    <property type="project" value="UniProtKB-ARBA"/>
</dbReference>